<evidence type="ECO:0000313" key="2">
    <source>
        <dbReference type="EMBL" id="SDU45372.1"/>
    </source>
</evidence>
<dbReference type="Gene3D" id="3.40.50.150">
    <property type="entry name" value="Vaccinia Virus protein VP39"/>
    <property type="match status" value="1"/>
</dbReference>
<organism evidence="2 3">
    <name type="scientific">Desulfobacula phenolica</name>
    <dbReference type="NCBI Taxonomy" id="90732"/>
    <lineage>
        <taxon>Bacteria</taxon>
        <taxon>Pseudomonadati</taxon>
        <taxon>Thermodesulfobacteriota</taxon>
        <taxon>Desulfobacteria</taxon>
        <taxon>Desulfobacterales</taxon>
        <taxon>Desulfobacteraceae</taxon>
        <taxon>Desulfobacula</taxon>
    </lineage>
</organism>
<dbReference type="Proteomes" id="UP000199608">
    <property type="component" value="Unassembled WGS sequence"/>
</dbReference>
<dbReference type="CDD" id="cd02440">
    <property type="entry name" value="AdoMet_MTases"/>
    <property type="match status" value="1"/>
</dbReference>
<evidence type="ECO:0000259" key="1">
    <source>
        <dbReference type="Pfam" id="PF03848"/>
    </source>
</evidence>
<sequence>MYVGDVFTIEQQYWRGYTLTEQDRKKWNSKYLKNIGNSDPSEILVKYVSLAPKGKALDIACGNGRNSRFLAQKGFQVDAVDISNIAMSHLADKDTRINVICQDIDSWQIPQNRYQIIINIRFMDRRLFPMIQKGLKSGGVLIFESFIDEKKEYCVKQNEFLHAFESFHVVYYEERETKHSDKFDQSMYFVAIKNE</sequence>
<dbReference type="Pfam" id="PF03848">
    <property type="entry name" value="TehB"/>
    <property type="match status" value="1"/>
</dbReference>
<reference evidence="3" key="1">
    <citation type="submission" date="2016-10" db="EMBL/GenBank/DDBJ databases">
        <authorList>
            <person name="Varghese N."/>
            <person name="Submissions S."/>
        </authorList>
    </citation>
    <scope>NUCLEOTIDE SEQUENCE [LARGE SCALE GENOMIC DNA]</scope>
    <source>
        <strain evidence="3">DSM 3384</strain>
    </source>
</reference>
<dbReference type="EMBL" id="FNLL01000009">
    <property type="protein sequence ID" value="SDU45372.1"/>
    <property type="molecule type" value="Genomic_DNA"/>
</dbReference>
<keyword evidence="3" id="KW-1185">Reference proteome</keyword>
<dbReference type="InterPro" id="IPR029063">
    <property type="entry name" value="SAM-dependent_MTases_sf"/>
</dbReference>
<evidence type="ECO:0000313" key="3">
    <source>
        <dbReference type="Proteomes" id="UP000199608"/>
    </source>
</evidence>
<feature type="domain" description="Tellurite resistance methyltransferase TehB-like" evidence="1">
    <location>
        <begin position="45"/>
        <end position="134"/>
    </location>
</feature>
<dbReference type="PANTHER" id="PTHR43861">
    <property type="entry name" value="TRANS-ACONITATE 2-METHYLTRANSFERASE-RELATED"/>
    <property type="match status" value="1"/>
</dbReference>
<protein>
    <submittedName>
        <fullName evidence="2">Tellurite resistance protein TehB</fullName>
    </submittedName>
</protein>
<accession>A0A1H2IMV2</accession>
<dbReference type="SUPFAM" id="SSF53335">
    <property type="entry name" value="S-adenosyl-L-methionine-dependent methyltransferases"/>
    <property type="match status" value="1"/>
</dbReference>
<name>A0A1H2IMV2_9BACT</name>
<dbReference type="AlphaFoldDB" id="A0A1H2IMV2"/>
<dbReference type="InterPro" id="IPR015985">
    <property type="entry name" value="TehB-like_dom"/>
</dbReference>
<proteinExistence type="predicted"/>
<gene>
    <name evidence="2" type="ORF">SAMN04487931_10921</name>
</gene>